<dbReference type="EMBL" id="LHZG01000172">
    <property type="protein sequence ID" value="KXV18139.1"/>
    <property type="molecule type" value="Genomic_DNA"/>
</dbReference>
<sequence length="388" mass="43339">MSAVLKLRDTETWVHERAKREYPWVAEARKHAPGLDDFLKWAHGLGASRIDLLTGHRATLTVHGRNRYATMDPTTSLDLKQIVDHVYGADGSARVLISLQLDTAYSVTLNRRESLRFRINIFPVQTMRGPGMNLVLRPIPTLPKSLDEQRVEQEIRDTNLLRSGMVLTGGSTGSGKTTLQFGLIHERLMDPTVSCNISTGEQPIEFLFDSLKPPNGNRITQTEIRPPNMTPPLFVEGSMRRENSDLVLGECRDGPTMEAAINCAITGGKLSTTIHADNGPLMIQRSIALCPRAERDNLVSALAQSLRFVINQRLLDRVGGGRVAVREYLTFHQDLRRQLMRTESELWPDLVAQAIDSDGQSYAVAIRKALEDGLITEQTANEAWRRDA</sequence>
<dbReference type="Proteomes" id="UP000075655">
    <property type="component" value="Unassembled WGS sequence"/>
</dbReference>
<dbReference type="RefSeq" id="WP_062501828.1">
    <property type="nucleotide sequence ID" value="NZ_JBFNTZ010000002.1"/>
</dbReference>
<name>A0A149RUL5_GLUOY</name>
<dbReference type="PANTHER" id="PTHR30486">
    <property type="entry name" value="TWITCHING MOTILITY PROTEIN PILT"/>
    <property type="match status" value="1"/>
</dbReference>
<gene>
    <name evidence="3" type="ORF">AD934_09390</name>
</gene>
<evidence type="ECO:0000313" key="4">
    <source>
        <dbReference type="Proteomes" id="UP000075655"/>
    </source>
</evidence>
<organism evidence="3 4">
    <name type="scientific">Gluconobacter oxydans</name>
    <name type="common">Gluconobacter suboxydans</name>
    <dbReference type="NCBI Taxonomy" id="442"/>
    <lineage>
        <taxon>Bacteria</taxon>
        <taxon>Pseudomonadati</taxon>
        <taxon>Pseudomonadota</taxon>
        <taxon>Alphaproteobacteria</taxon>
        <taxon>Acetobacterales</taxon>
        <taxon>Acetobacteraceae</taxon>
        <taxon>Gluconobacter</taxon>
    </lineage>
</organism>
<comment type="caution">
    <text evidence="3">The sequence shown here is derived from an EMBL/GenBank/DDBJ whole genome shotgun (WGS) entry which is preliminary data.</text>
</comment>
<reference evidence="3 4" key="1">
    <citation type="submission" date="2015-06" db="EMBL/GenBank/DDBJ databases">
        <title>Improved classification and identification of acetic acid bacteria using matrix-assisted laser desorption/ionization time-of-flight mass spectrometry; Gluconobacter nephelii and Gluconobacter uchimurae are later heterotypic synonyms of Gluconobacter japonicus and Gluconobacter oxydans, respectively.</title>
        <authorList>
            <person name="Li L."/>
            <person name="Cleenwerck I."/>
            <person name="De Vuyst L."/>
            <person name="Vandamme P."/>
        </authorList>
    </citation>
    <scope>NUCLEOTIDE SEQUENCE [LARGE SCALE GENOMIC DNA]</scope>
    <source>
        <strain evidence="3 4">LMG 1676</strain>
    </source>
</reference>
<protein>
    <submittedName>
        <fullName evidence="3">Secretion protein</fullName>
    </submittedName>
</protein>
<evidence type="ECO:0000259" key="2">
    <source>
        <dbReference type="Pfam" id="PF00437"/>
    </source>
</evidence>
<dbReference type="Pfam" id="PF00437">
    <property type="entry name" value="T2SSE"/>
    <property type="match status" value="1"/>
</dbReference>
<dbReference type="PATRIC" id="fig|442.8.peg.1079"/>
<dbReference type="InterPro" id="IPR050921">
    <property type="entry name" value="T4SS_GSP_E_ATPase"/>
</dbReference>
<dbReference type="Gene3D" id="3.40.50.300">
    <property type="entry name" value="P-loop containing nucleotide triphosphate hydrolases"/>
    <property type="match status" value="1"/>
</dbReference>
<feature type="domain" description="Bacterial type II secretion system protein E" evidence="2">
    <location>
        <begin position="105"/>
        <end position="317"/>
    </location>
</feature>
<dbReference type="GO" id="GO:0016887">
    <property type="term" value="F:ATP hydrolysis activity"/>
    <property type="evidence" value="ECO:0007669"/>
    <property type="project" value="InterPro"/>
</dbReference>
<dbReference type="SUPFAM" id="SSF52540">
    <property type="entry name" value="P-loop containing nucleoside triphosphate hydrolases"/>
    <property type="match status" value="1"/>
</dbReference>
<evidence type="ECO:0000313" key="3">
    <source>
        <dbReference type="EMBL" id="KXV18139.1"/>
    </source>
</evidence>
<dbReference type="InterPro" id="IPR001482">
    <property type="entry name" value="T2SS/T4SS_dom"/>
</dbReference>
<proteinExistence type="inferred from homology"/>
<dbReference type="AlphaFoldDB" id="A0A149RUL5"/>
<accession>A0A149RUL5</accession>
<evidence type="ECO:0000256" key="1">
    <source>
        <dbReference type="ARBA" id="ARBA00006611"/>
    </source>
</evidence>
<dbReference type="Gene3D" id="3.30.450.90">
    <property type="match status" value="1"/>
</dbReference>
<dbReference type="InterPro" id="IPR027417">
    <property type="entry name" value="P-loop_NTPase"/>
</dbReference>
<comment type="similarity">
    <text evidence="1">Belongs to the GSP E family.</text>
</comment>
<dbReference type="PANTHER" id="PTHR30486:SF6">
    <property type="entry name" value="TYPE IV PILUS RETRACTATION ATPASE PILT"/>
    <property type="match status" value="1"/>
</dbReference>